<dbReference type="InterPro" id="IPR010635">
    <property type="entry name" value="Heparan_SO4-6-sulfoTrfase"/>
</dbReference>
<name>A0A7V2B168_RHOMR</name>
<dbReference type="PANTHER" id="PTHR12812:SF0">
    <property type="entry name" value="HEPARAN-SULFATE 6-O-SULFOTRANSFERASE"/>
    <property type="match status" value="1"/>
</dbReference>
<dbReference type="Gene3D" id="3.40.50.300">
    <property type="entry name" value="P-loop containing nucleotide triphosphate hydrolases"/>
    <property type="match status" value="1"/>
</dbReference>
<reference evidence="7" key="1">
    <citation type="journal article" date="2020" name="mSystems">
        <title>Genome- and Community-Level Interaction Insights into Carbon Utilization and Element Cycling Functions of Hydrothermarchaeota in Hydrothermal Sediment.</title>
        <authorList>
            <person name="Zhou Z."/>
            <person name="Liu Y."/>
            <person name="Xu W."/>
            <person name="Pan J."/>
            <person name="Luo Z.H."/>
            <person name="Li M."/>
        </authorList>
    </citation>
    <scope>NUCLEOTIDE SEQUENCE [LARGE SCALE GENOMIC DNA]</scope>
    <source>
        <strain evidence="7">SpSt-143</strain>
    </source>
</reference>
<sequence>MVAFGSTYGQMSLSALGRKDVLYFFVHVQKTAGTSFLQRAVYSNFAPEEICSGVRIRTFRKALKPSHRFAHGHVAYGLHWLTRRPVVYLTFLRHPVDRAISHYYFIRQCDPRLCRHDRYEAATLMDLVTFYRQPQFRNEMTMMLAGIFWHKLQAYLAHPAFGQRALRQACFNLRHRFACFGLQERFEDSLQLFAHTLGWRMLPQDVRLKQTRARPKLEEVPFALYQELARLNDLDMVLYRYACRFFAERMRQRIPLTFTS</sequence>
<comment type="subcellular location">
    <subcellularLocation>
        <location evidence="1">Membrane</location>
        <topology evidence="1">Single-pass membrane protein</topology>
    </subcellularLocation>
</comment>
<keyword evidence="4" id="KW-1133">Transmembrane helix</keyword>
<evidence type="ECO:0000313" key="7">
    <source>
        <dbReference type="EMBL" id="HER96404.1"/>
    </source>
</evidence>
<evidence type="ECO:0000256" key="6">
    <source>
        <dbReference type="ARBA" id="ARBA00023180"/>
    </source>
</evidence>
<dbReference type="GO" id="GO:0017095">
    <property type="term" value="F:heparan sulfate 6-sulfotransferase activity"/>
    <property type="evidence" value="ECO:0007669"/>
    <property type="project" value="TreeGrafter"/>
</dbReference>
<organism evidence="7">
    <name type="scientific">Rhodothermus marinus</name>
    <name type="common">Rhodothermus obamensis</name>
    <dbReference type="NCBI Taxonomy" id="29549"/>
    <lineage>
        <taxon>Bacteria</taxon>
        <taxon>Pseudomonadati</taxon>
        <taxon>Rhodothermota</taxon>
        <taxon>Rhodothermia</taxon>
        <taxon>Rhodothermales</taxon>
        <taxon>Rhodothermaceae</taxon>
        <taxon>Rhodothermus</taxon>
    </lineage>
</organism>
<evidence type="ECO:0000256" key="1">
    <source>
        <dbReference type="ARBA" id="ARBA00004167"/>
    </source>
</evidence>
<evidence type="ECO:0000256" key="3">
    <source>
        <dbReference type="ARBA" id="ARBA00022692"/>
    </source>
</evidence>
<keyword evidence="6" id="KW-0325">Glycoprotein</keyword>
<protein>
    <recommendedName>
        <fullName evidence="8">Sulfotransferase family protein</fullName>
    </recommendedName>
</protein>
<dbReference type="InterPro" id="IPR027417">
    <property type="entry name" value="P-loop_NTPase"/>
</dbReference>
<keyword evidence="5" id="KW-0472">Membrane</keyword>
<dbReference type="AlphaFoldDB" id="A0A7V2B168"/>
<dbReference type="GO" id="GO:0016020">
    <property type="term" value="C:membrane"/>
    <property type="evidence" value="ECO:0007669"/>
    <property type="project" value="UniProtKB-SubCell"/>
</dbReference>
<accession>A0A7V2B168</accession>
<dbReference type="InterPro" id="IPR005331">
    <property type="entry name" value="Sulfotransferase"/>
</dbReference>
<gene>
    <name evidence="7" type="ORF">ENO59_07790</name>
</gene>
<dbReference type="PANTHER" id="PTHR12812">
    <property type="entry name" value="HEPARAN SULFATE 6-O-SULFOTRANSFERASE 3"/>
    <property type="match status" value="1"/>
</dbReference>
<evidence type="ECO:0000256" key="4">
    <source>
        <dbReference type="ARBA" id="ARBA00022989"/>
    </source>
</evidence>
<evidence type="ECO:0000256" key="5">
    <source>
        <dbReference type="ARBA" id="ARBA00023136"/>
    </source>
</evidence>
<evidence type="ECO:0000256" key="2">
    <source>
        <dbReference type="ARBA" id="ARBA00022679"/>
    </source>
</evidence>
<keyword evidence="3" id="KW-0812">Transmembrane</keyword>
<proteinExistence type="predicted"/>
<dbReference type="Pfam" id="PF03567">
    <property type="entry name" value="Sulfotransfer_2"/>
    <property type="match status" value="1"/>
</dbReference>
<dbReference type="EMBL" id="DSGB01000005">
    <property type="protein sequence ID" value="HER96404.1"/>
    <property type="molecule type" value="Genomic_DNA"/>
</dbReference>
<evidence type="ECO:0008006" key="8">
    <source>
        <dbReference type="Google" id="ProtNLM"/>
    </source>
</evidence>
<keyword evidence="2" id="KW-0808">Transferase</keyword>
<dbReference type="SUPFAM" id="SSF52540">
    <property type="entry name" value="P-loop containing nucleoside triphosphate hydrolases"/>
    <property type="match status" value="1"/>
</dbReference>
<comment type="caution">
    <text evidence="7">The sequence shown here is derived from an EMBL/GenBank/DDBJ whole genome shotgun (WGS) entry which is preliminary data.</text>
</comment>